<proteinExistence type="inferred from homology"/>
<evidence type="ECO:0000256" key="5">
    <source>
        <dbReference type="ARBA" id="ARBA00023163"/>
    </source>
</evidence>
<dbReference type="Gene3D" id="3.90.940.10">
    <property type="match status" value="1"/>
</dbReference>
<comment type="catalytic activity">
    <reaction evidence="8">
        <text>RNA(n) + a ribonucleoside 5'-triphosphate = RNA(n+1) + diphosphate</text>
        <dbReference type="Rhea" id="RHEA:21248"/>
        <dbReference type="Rhea" id="RHEA-COMP:14527"/>
        <dbReference type="Rhea" id="RHEA-COMP:17342"/>
        <dbReference type="ChEBI" id="CHEBI:33019"/>
        <dbReference type="ChEBI" id="CHEBI:61557"/>
        <dbReference type="ChEBI" id="CHEBI:140395"/>
        <dbReference type="EC" id="2.7.7.6"/>
    </reaction>
</comment>
<comment type="similarity">
    <text evidence="1">Belongs to the RNA polymerase subunit omega family.</text>
</comment>
<evidence type="ECO:0000256" key="6">
    <source>
        <dbReference type="ARBA" id="ARBA00029924"/>
    </source>
</evidence>
<evidence type="ECO:0000256" key="2">
    <source>
        <dbReference type="ARBA" id="ARBA00012418"/>
    </source>
</evidence>
<protein>
    <recommendedName>
        <fullName evidence="3">DNA-directed RNA polymerase subunit omega</fullName>
        <ecNumber evidence="2">2.7.7.6</ecNumber>
    </recommendedName>
    <alternativeName>
        <fullName evidence="7">RNA polymerase omega subunit</fullName>
    </alternativeName>
    <alternativeName>
        <fullName evidence="6">Transcriptase subunit omega</fullName>
    </alternativeName>
</protein>
<keyword evidence="5" id="KW-0804">Transcription</keyword>
<dbReference type="STRING" id="1401685.P857_12"/>
<organism evidence="9 10">
    <name type="scientific">Candidatus Xenolissoclinum pacificiensis L6</name>
    <dbReference type="NCBI Taxonomy" id="1401685"/>
    <lineage>
        <taxon>Bacteria</taxon>
        <taxon>Pseudomonadati</taxon>
        <taxon>Pseudomonadota</taxon>
        <taxon>Alphaproteobacteria</taxon>
        <taxon>Rickettsiales</taxon>
        <taxon>Anaplasmataceae</taxon>
        <taxon>Candidatus Xenolissoclinum</taxon>
    </lineage>
</organism>
<evidence type="ECO:0000256" key="4">
    <source>
        <dbReference type="ARBA" id="ARBA00022478"/>
    </source>
</evidence>
<accession>W2V0C9</accession>
<evidence type="ECO:0000256" key="3">
    <source>
        <dbReference type="ARBA" id="ARBA00013725"/>
    </source>
</evidence>
<sequence length="133" mass="15058">MNHFEKVVVACSRAYQLKDGSAPMVECNKELDAKKHLYPDKESVIALEEVEKGLVDYDIVEEYVSNTLGSMCNGHFRSQNLDERKDSRIPVSSQDEAIDELSNDYASSVGMKSILDDEHASKEGDYMKKDFEK</sequence>
<dbReference type="InterPro" id="IPR036161">
    <property type="entry name" value="RPB6/omega-like_sf"/>
</dbReference>
<dbReference type="EMBL" id="AXCJ01000002">
    <property type="protein sequence ID" value="ETO91565.1"/>
    <property type="molecule type" value="Genomic_DNA"/>
</dbReference>
<dbReference type="Pfam" id="PF01192">
    <property type="entry name" value="RNA_pol_Rpb6"/>
    <property type="match status" value="1"/>
</dbReference>
<keyword evidence="4" id="KW-0240">DNA-directed RNA polymerase</keyword>
<dbReference type="SUPFAM" id="SSF63562">
    <property type="entry name" value="RPB6/omega subunit-like"/>
    <property type="match status" value="1"/>
</dbReference>
<dbReference type="AlphaFoldDB" id="W2V0C9"/>
<reference evidence="9 10" key="1">
    <citation type="journal article" date="2013" name="PLoS ONE">
        <title>Bacterial endosymbiosis in a chordate host: long-term co-evolution and conservation of secondary metabolism.</title>
        <authorList>
            <person name="Kwan J.C."/>
            <person name="Schmidt E.W."/>
        </authorList>
    </citation>
    <scope>NUCLEOTIDE SEQUENCE [LARGE SCALE GENOMIC DNA]</scope>
    <source>
        <strain evidence="10">L6</strain>
    </source>
</reference>
<evidence type="ECO:0000256" key="7">
    <source>
        <dbReference type="ARBA" id="ARBA00030998"/>
    </source>
</evidence>
<gene>
    <name evidence="9" type="ORF">P857_12</name>
</gene>
<evidence type="ECO:0000313" key="10">
    <source>
        <dbReference type="Proteomes" id="UP000018951"/>
    </source>
</evidence>
<name>W2V0C9_9RICK</name>
<dbReference type="InterPro" id="IPR006110">
    <property type="entry name" value="Pol_omega/Rpo6/RPB6"/>
</dbReference>
<dbReference type="EC" id="2.7.7.6" evidence="2"/>
<evidence type="ECO:0000313" key="9">
    <source>
        <dbReference type="EMBL" id="ETO91565.1"/>
    </source>
</evidence>
<dbReference type="GO" id="GO:0000428">
    <property type="term" value="C:DNA-directed RNA polymerase complex"/>
    <property type="evidence" value="ECO:0007669"/>
    <property type="project" value="UniProtKB-KW"/>
</dbReference>
<dbReference type="GO" id="GO:0003677">
    <property type="term" value="F:DNA binding"/>
    <property type="evidence" value="ECO:0007669"/>
    <property type="project" value="InterPro"/>
</dbReference>
<evidence type="ECO:0000256" key="1">
    <source>
        <dbReference type="ARBA" id="ARBA00006711"/>
    </source>
</evidence>
<dbReference type="GO" id="GO:0006351">
    <property type="term" value="P:DNA-templated transcription"/>
    <property type="evidence" value="ECO:0007669"/>
    <property type="project" value="InterPro"/>
</dbReference>
<evidence type="ECO:0000256" key="8">
    <source>
        <dbReference type="ARBA" id="ARBA00048552"/>
    </source>
</evidence>
<comment type="caution">
    <text evidence="9">The sequence shown here is derived from an EMBL/GenBank/DDBJ whole genome shotgun (WGS) entry which is preliminary data.</text>
</comment>
<keyword evidence="10" id="KW-1185">Reference proteome</keyword>
<dbReference type="Proteomes" id="UP000018951">
    <property type="component" value="Unassembled WGS sequence"/>
</dbReference>
<dbReference type="GO" id="GO:0003899">
    <property type="term" value="F:DNA-directed RNA polymerase activity"/>
    <property type="evidence" value="ECO:0007669"/>
    <property type="project" value="UniProtKB-EC"/>
</dbReference>